<dbReference type="AlphaFoldDB" id="A0A3D9LKI9"/>
<name>A0A3D9LKI9_MARFU</name>
<dbReference type="EMBL" id="QREG01000001">
    <property type="protein sequence ID" value="REE05762.1"/>
    <property type="molecule type" value="Genomic_DNA"/>
</dbReference>
<gene>
    <name evidence="1" type="ORF">C7460_101281</name>
</gene>
<keyword evidence="2" id="KW-1185">Reference proteome</keyword>
<organism evidence="1 2">
    <name type="scientific">Marinoscillum furvescens DSM 4134</name>
    <dbReference type="NCBI Taxonomy" id="1122208"/>
    <lineage>
        <taxon>Bacteria</taxon>
        <taxon>Pseudomonadati</taxon>
        <taxon>Bacteroidota</taxon>
        <taxon>Cytophagia</taxon>
        <taxon>Cytophagales</taxon>
        <taxon>Reichenbachiellaceae</taxon>
        <taxon>Marinoscillum</taxon>
    </lineage>
</organism>
<protein>
    <submittedName>
        <fullName evidence="1">Uncharacterized protein</fullName>
    </submittedName>
</protein>
<proteinExistence type="predicted"/>
<evidence type="ECO:0000313" key="1">
    <source>
        <dbReference type="EMBL" id="REE05762.1"/>
    </source>
</evidence>
<dbReference type="RefSeq" id="WP_170147846.1">
    <property type="nucleotide sequence ID" value="NZ_QREG01000001.1"/>
</dbReference>
<evidence type="ECO:0000313" key="2">
    <source>
        <dbReference type="Proteomes" id="UP000256779"/>
    </source>
</evidence>
<reference evidence="1 2" key="1">
    <citation type="submission" date="2018-07" db="EMBL/GenBank/DDBJ databases">
        <title>Genomic Encyclopedia of Type Strains, Phase IV (KMG-IV): sequencing the most valuable type-strain genomes for metagenomic binning, comparative biology and taxonomic classification.</title>
        <authorList>
            <person name="Goeker M."/>
        </authorList>
    </citation>
    <scope>NUCLEOTIDE SEQUENCE [LARGE SCALE GENOMIC DNA]</scope>
    <source>
        <strain evidence="1 2">DSM 4134</strain>
    </source>
</reference>
<dbReference type="Proteomes" id="UP000256779">
    <property type="component" value="Unassembled WGS sequence"/>
</dbReference>
<comment type="caution">
    <text evidence="1">The sequence shown here is derived from an EMBL/GenBank/DDBJ whole genome shotgun (WGS) entry which is preliminary data.</text>
</comment>
<accession>A0A3D9LKI9</accession>
<sequence>MKTIIDAKRTPREVAGVLRLAQKDFEVKRARIRKKRLAMEQIRRALAEGYSF</sequence>